<dbReference type="AlphaFoldDB" id="A0AAF0U9D9"/>
<dbReference type="EMBL" id="CP133619">
    <property type="protein sequence ID" value="WMV41504.1"/>
    <property type="molecule type" value="Genomic_DNA"/>
</dbReference>
<protein>
    <submittedName>
        <fullName evidence="1">Uncharacterized protein</fullName>
    </submittedName>
</protein>
<evidence type="ECO:0000313" key="1">
    <source>
        <dbReference type="EMBL" id="WMV41504.1"/>
    </source>
</evidence>
<gene>
    <name evidence="1" type="ORF">MTR67_034889</name>
</gene>
<proteinExistence type="predicted"/>
<evidence type="ECO:0000313" key="2">
    <source>
        <dbReference type="Proteomes" id="UP001234989"/>
    </source>
</evidence>
<reference evidence="1" key="1">
    <citation type="submission" date="2023-08" db="EMBL/GenBank/DDBJ databases">
        <title>A de novo genome assembly of Solanum verrucosum Schlechtendal, a Mexican diploid species geographically isolated from the other diploid A-genome species in potato relatives.</title>
        <authorList>
            <person name="Hosaka K."/>
        </authorList>
    </citation>
    <scope>NUCLEOTIDE SEQUENCE</scope>
    <source>
        <tissue evidence="1">Young leaves</tissue>
    </source>
</reference>
<dbReference type="Proteomes" id="UP001234989">
    <property type="component" value="Chromosome 8"/>
</dbReference>
<keyword evidence="2" id="KW-1185">Reference proteome</keyword>
<name>A0AAF0U9D9_SOLVR</name>
<sequence length="18" mass="2216">MLPNDPNTTMLKDRARWR</sequence>
<organism evidence="1 2">
    <name type="scientific">Solanum verrucosum</name>
    <dbReference type="NCBI Taxonomy" id="315347"/>
    <lineage>
        <taxon>Eukaryota</taxon>
        <taxon>Viridiplantae</taxon>
        <taxon>Streptophyta</taxon>
        <taxon>Embryophyta</taxon>
        <taxon>Tracheophyta</taxon>
        <taxon>Spermatophyta</taxon>
        <taxon>Magnoliopsida</taxon>
        <taxon>eudicotyledons</taxon>
        <taxon>Gunneridae</taxon>
        <taxon>Pentapetalae</taxon>
        <taxon>asterids</taxon>
        <taxon>lamiids</taxon>
        <taxon>Solanales</taxon>
        <taxon>Solanaceae</taxon>
        <taxon>Solanoideae</taxon>
        <taxon>Solaneae</taxon>
        <taxon>Solanum</taxon>
    </lineage>
</organism>
<accession>A0AAF0U9D9</accession>